<reference evidence="5 6" key="1">
    <citation type="journal article" date="2016" name="J. Gen. Virol.">
        <title>Genomic characterization of a novel poxvirus from a flying fox: evidence for a new genus?</title>
        <authorList>
            <person name="O'Dea M.A."/>
            <person name="Tu S.L."/>
            <person name="Pang S."/>
            <person name="De Ridder T."/>
            <person name="Jackson B."/>
            <person name="Upton C."/>
        </authorList>
    </citation>
    <scope>NUCLEOTIDE SEQUENCE [LARGE SCALE GENOMIC DNA]</scope>
    <source>
        <strain evidence="5 6">Australia</strain>
    </source>
</reference>
<dbReference type="Gene3D" id="2.70.9.10">
    <property type="entry name" value="Adenovirus Type 2 Hexon, domain 4"/>
    <property type="match status" value="1"/>
</dbReference>
<dbReference type="GO" id="GO:0019028">
    <property type="term" value="C:viral capsid"/>
    <property type="evidence" value="ECO:0007669"/>
    <property type="project" value="UniProtKB-KW"/>
</dbReference>
<accession>A0A1B1MRG9</accession>
<evidence type="ECO:0000313" key="5">
    <source>
        <dbReference type="EMBL" id="ANS71177.1"/>
    </source>
</evidence>
<organism evidence="5 6">
    <name type="scientific">Pteropox virus</name>
    <dbReference type="NCBI Taxonomy" id="1873698"/>
    <lineage>
        <taxon>Viruses</taxon>
        <taxon>Varidnaviria</taxon>
        <taxon>Bamfordvirae</taxon>
        <taxon>Nucleocytoviricota</taxon>
        <taxon>Pokkesviricetes</taxon>
        <taxon>Chitovirales</taxon>
        <taxon>Poxviridae</taxon>
        <taxon>Chordopoxvirinae</taxon>
        <taxon>Pteropopoxvirus</taxon>
        <taxon>Pteropopoxvirus pteropox</taxon>
    </lineage>
</organism>
<keyword evidence="2" id="KW-0472">Membrane</keyword>
<dbReference type="Proteomes" id="UP000203626">
    <property type="component" value="Segment"/>
</dbReference>
<name>A0A1B1MRG9_9POXV</name>
<dbReference type="RefSeq" id="YP_009268808.1">
    <property type="nucleotide sequence ID" value="NC_030656.1"/>
</dbReference>
<keyword evidence="6" id="KW-1185">Reference proteome</keyword>
<proteinExistence type="predicted"/>
<evidence type="ECO:0000256" key="1">
    <source>
        <dbReference type="ARBA" id="ARBA00004170"/>
    </source>
</evidence>
<dbReference type="EMBL" id="KU980965">
    <property type="protein sequence ID" value="ANS71177.1"/>
    <property type="molecule type" value="Genomic_DNA"/>
</dbReference>
<sequence>MNNTVISLLSADDGVKRANVFGVDEHQPTLYMPQYITMQGISFKDCTNSQTNTFEIRDQYITAINNLVLSIELPDVKGLGRFGFVPYVGYKLIKHVSISSDHGTIWEKSGEEIFDSCSSNESAMQLSGFTRELNDISTGLTQNDTIKEATTVYVYLKTAFDVENTFSSLKLANSKITVTVTFHSISEVIVYDSTFDVEAFVKSFVYVTELSFIGYMVRNVQLKPTFIEMTRKQISQINQSTAAITDVHATTFVSVYVKPCYSTADNRFISYPGYAQTEKDYVCAFVERLLEDMVIVSDQVPCGKFPPSADIVEVPDNGIVYLQDVEVLVKIDNVPDDMNVYFHSNLLVFGTRKNSIVYNLSKKFSVIAGYYSVATNRIIFTSVSHSINISDASIPVSLWSCQRNVYNGDNRSESSKSKDLFVNDPFIKGIDFKNKIDVISRLDVRFGNDVLYSETSPISKVYGELFGRPKSVRTLIFNFTPHTFFKPTTLNSNTSRGKDKLMIRVIYANLDQNNPIYYVPKQLVVISSDLYKLTNDNGILAIKVTSDHQ</sequence>
<evidence type="ECO:0000256" key="2">
    <source>
        <dbReference type="ARBA" id="ARBA00023136"/>
    </source>
</evidence>
<comment type="subcellular location">
    <subcellularLocation>
        <location evidence="1">Membrane</location>
        <topology evidence="1">Peripheral membrane protein</topology>
    </subcellularLocation>
</comment>
<evidence type="ECO:0000313" key="6">
    <source>
        <dbReference type="Proteomes" id="UP000203626"/>
    </source>
</evidence>
<dbReference type="Pfam" id="PF03340">
    <property type="entry name" value="Pox_Rif"/>
    <property type="match status" value="1"/>
</dbReference>
<dbReference type="KEGG" id="vg:28340420"/>
<dbReference type="GO" id="GO:0046677">
    <property type="term" value="P:response to antibiotic"/>
    <property type="evidence" value="ECO:0007669"/>
    <property type="project" value="InterPro"/>
</dbReference>
<dbReference type="InterPro" id="IPR005008">
    <property type="entry name" value="Poxvirus_Rif-R"/>
</dbReference>
<gene>
    <name evidence="5" type="ORF">PTPV-Aus-093</name>
</gene>
<dbReference type="OrthoDB" id="2466at10239"/>
<dbReference type="GeneID" id="28340420"/>
<keyword evidence="5" id="KW-0167">Capsid protein</keyword>
<evidence type="ECO:0000256" key="4">
    <source>
        <dbReference type="ARBA" id="ARBA00032479"/>
    </source>
</evidence>
<keyword evidence="5" id="KW-0946">Virion</keyword>
<dbReference type="GO" id="GO:0016020">
    <property type="term" value="C:membrane"/>
    <property type="evidence" value="ECO:0007669"/>
    <property type="project" value="UniProtKB-SubCell"/>
</dbReference>
<protein>
    <recommendedName>
        <fullName evidence="4">62 kDa protein</fullName>
    </recommendedName>
    <alternativeName>
        <fullName evidence="3">Rifampicin resistance protein</fullName>
    </alternativeName>
</protein>
<evidence type="ECO:0000256" key="3">
    <source>
        <dbReference type="ARBA" id="ARBA00032040"/>
    </source>
</evidence>